<accession>A0A058ZCW1</accession>
<dbReference type="EMBL" id="KB932202">
    <property type="protein sequence ID" value="KCV71776.1"/>
    <property type="molecule type" value="Genomic_DNA"/>
</dbReference>
<protein>
    <submittedName>
        <fullName evidence="2">Uncharacterized protein</fullName>
    </submittedName>
</protein>
<evidence type="ECO:0000256" key="1">
    <source>
        <dbReference type="SAM" id="MobiDB-lite"/>
    </source>
</evidence>
<evidence type="ECO:0000313" key="2">
    <source>
        <dbReference type="EMBL" id="KCV71776.1"/>
    </source>
</evidence>
<gene>
    <name evidence="2" type="ORF">H696_01194</name>
</gene>
<reference evidence="2" key="1">
    <citation type="submission" date="2013-04" db="EMBL/GenBank/DDBJ databases">
        <title>The Genome Sequence of Fonticula alba ATCC 38817.</title>
        <authorList>
            <consortium name="The Broad Institute Genomics Platform"/>
            <person name="Russ C."/>
            <person name="Cuomo C."/>
            <person name="Burger G."/>
            <person name="Gray M.W."/>
            <person name="Holland P.W.H."/>
            <person name="King N."/>
            <person name="Lang F.B.F."/>
            <person name="Roger A.J."/>
            <person name="Ruiz-Trillo I."/>
            <person name="Brown M."/>
            <person name="Walker B."/>
            <person name="Young S."/>
            <person name="Zeng Q."/>
            <person name="Gargeya S."/>
            <person name="Fitzgerald M."/>
            <person name="Haas B."/>
            <person name="Abouelleil A."/>
            <person name="Allen A.W."/>
            <person name="Alvarado L."/>
            <person name="Arachchi H.M."/>
            <person name="Berlin A.M."/>
            <person name="Chapman S.B."/>
            <person name="Gainer-Dewar J."/>
            <person name="Goldberg J."/>
            <person name="Griggs A."/>
            <person name="Gujja S."/>
            <person name="Hansen M."/>
            <person name="Howarth C."/>
            <person name="Imamovic A."/>
            <person name="Ireland A."/>
            <person name="Larimer J."/>
            <person name="McCowan C."/>
            <person name="Murphy C."/>
            <person name="Pearson M."/>
            <person name="Poon T.W."/>
            <person name="Priest M."/>
            <person name="Roberts A."/>
            <person name="Saif S."/>
            <person name="Shea T."/>
            <person name="Sisk P."/>
            <person name="Sykes S."/>
            <person name="Wortman J."/>
            <person name="Nusbaum C."/>
            <person name="Birren B."/>
        </authorList>
    </citation>
    <scope>NUCLEOTIDE SEQUENCE [LARGE SCALE GENOMIC DNA]</scope>
    <source>
        <strain evidence="2">ATCC 38817</strain>
    </source>
</reference>
<organism evidence="2">
    <name type="scientific">Fonticula alba</name>
    <name type="common">Slime mold</name>
    <dbReference type="NCBI Taxonomy" id="691883"/>
    <lineage>
        <taxon>Eukaryota</taxon>
        <taxon>Rotosphaerida</taxon>
        <taxon>Fonticulaceae</taxon>
        <taxon>Fonticula</taxon>
    </lineage>
</organism>
<proteinExistence type="predicted"/>
<dbReference type="RefSeq" id="XP_009493354.1">
    <property type="nucleotide sequence ID" value="XM_009495079.1"/>
</dbReference>
<evidence type="ECO:0000313" key="3">
    <source>
        <dbReference type="Proteomes" id="UP000030693"/>
    </source>
</evidence>
<name>A0A058ZCW1_FONAL</name>
<dbReference type="GeneID" id="20525919"/>
<feature type="region of interest" description="Disordered" evidence="1">
    <location>
        <begin position="52"/>
        <end position="72"/>
    </location>
</feature>
<dbReference type="AlphaFoldDB" id="A0A058ZCW1"/>
<keyword evidence="3" id="KW-1185">Reference proteome</keyword>
<dbReference type="Proteomes" id="UP000030693">
    <property type="component" value="Unassembled WGS sequence"/>
</dbReference>
<sequence length="168" mass="17420">MYNVSRIVIPYSVFFLLMPGTTIWTARALTASSRDTARSMRALLEAPAALVEEHPSKEAEAGPAHGSPLQMDLGAGLAAEDPAVDTAAVDASAAISALEAASDMGSVLASTTATSVTSSPIAEWIAARGGIEALFRAPNAHLRRLESRLQEWNVSSAAGASAARDQSK</sequence>